<evidence type="ECO:0000256" key="1">
    <source>
        <dbReference type="SAM" id="SignalP"/>
    </source>
</evidence>
<keyword evidence="4" id="KW-1185">Reference proteome</keyword>
<dbReference type="Proteomes" id="UP000318717">
    <property type="component" value="Unassembled WGS sequence"/>
</dbReference>
<comment type="caution">
    <text evidence="3">The sequence shown here is derived from an EMBL/GenBank/DDBJ whole genome shotgun (WGS) entry which is preliminary data.</text>
</comment>
<reference evidence="3 4" key="1">
    <citation type="submission" date="2019-06" db="EMBL/GenBank/DDBJ databases">
        <title>Whole genome shotgun sequence of Vibrio inusitatus NBRC 102082.</title>
        <authorList>
            <person name="Hosoyama A."/>
            <person name="Uohara A."/>
            <person name="Ohji S."/>
            <person name="Ichikawa N."/>
        </authorList>
    </citation>
    <scope>NUCLEOTIDE SEQUENCE [LARGE SCALE GENOMIC DNA]</scope>
    <source>
        <strain evidence="3 4">NBRC 102082</strain>
    </source>
</reference>
<feature type="chain" id="PRO_5021194921" evidence="1">
    <location>
        <begin position="24"/>
        <end position="123"/>
    </location>
</feature>
<dbReference type="Gene3D" id="3.40.250.10">
    <property type="entry name" value="Rhodanese-like domain"/>
    <property type="match status" value="1"/>
</dbReference>
<proteinExistence type="predicted"/>
<protein>
    <submittedName>
        <fullName evidence="3">Phage shock protein E</fullName>
    </submittedName>
</protein>
<dbReference type="PANTHER" id="PTHR45431">
    <property type="entry name" value="RHODANESE-LIKE DOMAIN-CONTAINING PROTEIN 15, CHLOROPLASTIC"/>
    <property type="match status" value="1"/>
</dbReference>
<name>A0A4Y3HSI4_9VIBR</name>
<dbReference type="EMBL" id="BJLF01000003">
    <property type="protein sequence ID" value="GEA49975.1"/>
    <property type="molecule type" value="Genomic_DNA"/>
</dbReference>
<dbReference type="PROSITE" id="PS50206">
    <property type="entry name" value="RHODANESE_3"/>
    <property type="match status" value="1"/>
</dbReference>
<organism evidence="3 4">
    <name type="scientific">Vibrio inusitatus NBRC 102082</name>
    <dbReference type="NCBI Taxonomy" id="1219070"/>
    <lineage>
        <taxon>Bacteria</taxon>
        <taxon>Pseudomonadati</taxon>
        <taxon>Pseudomonadota</taxon>
        <taxon>Gammaproteobacteria</taxon>
        <taxon>Vibrionales</taxon>
        <taxon>Vibrionaceae</taxon>
        <taxon>Vibrio</taxon>
    </lineage>
</organism>
<keyword evidence="1" id="KW-0732">Signal</keyword>
<dbReference type="OrthoDB" id="9814704at2"/>
<sequence length="123" mass="13438">MIKKLMALAFLIPSMAFSTGSFATERAEQAWEWIDSGAVVIDVRTSQEFNGGHLDNAVNIPVADLSRADLSFVEKNDHIVVYCRSGNRSGNAKQILLTKGYKHVHNGGGLQMMLSVKPDSTSK</sequence>
<dbReference type="RefSeq" id="WP_141344306.1">
    <property type="nucleotide sequence ID" value="NZ_BJLF01000003.1"/>
</dbReference>
<dbReference type="PANTHER" id="PTHR45431:SF3">
    <property type="entry name" value="RHODANESE-LIKE DOMAIN-CONTAINING PROTEIN 15, CHLOROPLASTIC"/>
    <property type="match status" value="1"/>
</dbReference>
<accession>A0A4Y3HSI4</accession>
<dbReference type="SUPFAM" id="SSF52821">
    <property type="entry name" value="Rhodanese/Cell cycle control phosphatase"/>
    <property type="match status" value="1"/>
</dbReference>
<dbReference type="Pfam" id="PF00581">
    <property type="entry name" value="Rhodanese"/>
    <property type="match status" value="1"/>
</dbReference>
<dbReference type="InterPro" id="IPR001763">
    <property type="entry name" value="Rhodanese-like_dom"/>
</dbReference>
<gene>
    <name evidence="3" type="ORF">VIN01S_07790</name>
</gene>
<dbReference type="InterPro" id="IPR036873">
    <property type="entry name" value="Rhodanese-like_dom_sf"/>
</dbReference>
<dbReference type="InterPro" id="IPR052367">
    <property type="entry name" value="Thiosulfate_ST/Rhodanese-like"/>
</dbReference>
<evidence type="ECO:0000259" key="2">
    <source>
        <dbReference type="PROSITE" id="PS50206"/>
    </source>
</evidence>
<dbReference type="AlphaFoldDB" id="A0A4Y3HSI4"/>
<dbReference type="CDD" id="cd00158">
    <property type="entry name" value="RHOD"/>
    <property type="match status" value="1"/>
</dbReference>
<evidence type="ECO:0000313" key="4">
    <source>
        <dbReference type="Proteomes" id="UP000318717"/>
    </source>
</evidence>
<feature type="domain" description="Rhodanese" evidence="2">
    <location>
        <begin position="34"/>
        <end position="121"/>
    </location>
</feature>
<feature type="signal peptide" evidence="1">
    <location>
        <begin position="1"/>
        <end position="23"/>
    </location>
</feature>
<dbReference type="SMART" id="SM00450">
    <property type="entry name" value="RHOD"/>
    <property type="match status" value="1"/>
</dbReference>
<evidence type="ECO:0000313" key="3">
    <source>
        <dbReference type="EMBL" id="GEA49975.1"/>
    </source>
</evidence>